<name>A0A136PL27_9ACTN</name>
<comment type="caution">
    <text evidence="1">The sequence shown here is derived from an EMBL/GenBank/DDBJ whole genome shotgun (WGS) entry which is preliminary data.</text>
</comment>
<evidence type="ECO:0000313" key="2">
    <source>
        <dbReference type="Proteomes" id="UP000070620"/>
    </source>
</evidence>
<protein>
    <submittedName>
        <fullName evidence="1">Uncharacterized protein</fullName>
    </submittedName>
</protein>
<reference evidence="1 2" key="1">
    <citation type="submission" date="2016-01" db="EMBL/GenBank/DDBJ databases">
        <title>Whole genome sequence and analysis of Micromonospora rosaria DSM 803, which can produce antibacterial substance rosamicin.</title>
        <authorList>
            <person name="Yang H."/>
            <person name="He X."/>
            <person name="Zhu D."/>
        </authorList>
    </citation>
    <scope>NUCLEOTIDE SEQUENCE [LARGE SCALE GENOMIC DNA]</scope>
    <source>
        <strain evidence="1 2">DSM 803</strain>
    </source>
</reference>
<dbReference type="Proteomes" id="UP000070620">
    <property type="component" value="Unassembled WGS sequence"/>
</dbReference>
<dbReference type="AlphaFoldDB" id="A0A136PL27"/>
<dbReference type="EMBL" id="LRQV01000132">
    <property type="protein sequence ID" value="KXK59087.1"/>
    <property type="molecule type" value="Genomic_DNA"/>
</dbReference>
<keyword evidence="2" id="KW-1185">Reference proteome</keyword>
<proteinExistence type="predicted"/>
<gene>
    <name evidence="1" type="ORF">AWW66_26120</name>
</gene>
<evidence type="ECO:0000313" key="1">
    <source>
        <dbReference type="EMBL" id="KXK59087.1"/>
    </source>
</evidence>
<accession>A0A136PL27</accession>
<sequence length="217" mass="23466">MALAAGNNADWCDLVCRAHGVTTERDQDAWVALRRSPPLYPDAVTLRETTPAFLDRIDTSPGCSVKDSFASADLSGYGFRVLVEAEWIHRPPTPGIVRRRLDWSPVRTPGELRLWDAPLSPALLDNPAVVILTARDGDDVVAGVIGNRSAEVAGLSNMIILTADPDRVWAEACDVLGAHFPGLPLVGYERGESLEHAHRAGFTSAGPLRVWLIPDGN</sequence>
<organism evidence="1 2">
    <name type="scientific">Micromonospora rosaria</name>
    <dbReference type="NCBI Taxonomy" id="47874"/>
    <lineage>
        <taxon>Bacteria</taxon>
        <taxon>Bacillati</taxon>
        <taxon>Actinomycetota</taxon>
        <taxon>Actinomycetes</taxon>
        <taxon>Micromonosporales</taxon>
        <taxon>Micromonosporaceae</taxon>
        <taxon>Micromonospora</taxon>
    </lineage>
</organism>